<evidence type="ECO:0000313" key="2">
    <source>
        <dbReference type="Proteomes" id="UP001576780"/>
    </source>
</evidence>
<comment type="caution">
    <text evidence="1">The sequence shown here is derived from an EMBL/GenBank/DDBJ whole genome shotgun (WGS) entry which is preliminary data.</text>
</comment>
<protein>
    <submittedName>
        <fullName evidence="1">Uncharacterized protein</fullName>
    </submittedName>
</protein>
<organism evidence="1 2">
    <name type="scientific">Floridaenema evergladense BLCC-F167</name>
    <dbReference type="NCBI Taxonomy" id="3153639"/>
    <lineage>
        <taxon>Bacteria</taxon>
        <taxon>Bacillati</taxon>
        <taxon>Cyanobacteriota</taxon>
        <taxon>Cyanophyceae</taxon>
        <taxon>Oscillatoriophycideae</taxon>
        <taxon>Aerosakkonematales</taxon>
        <taxon>Aerosakkonemataceae</taxon>
        <taxon>Floridanema</taxon>
        <taxon>Floridanema evergladense</taxon>
    </lineage>
</organism>
<proteinExistence type="predicted"/>
<name>A0ABV4WRZ8_9CYAN</name>
<evidence type="ECO:0000313" key="1">
    <source>
        <dbReference type="EMBL" id="MFB2837860.1"/>
    </source>
</evidence>
<reference evidence="1 2" key="1">
    <citation type="submission" date="2024-09" db="EMBL/GenBank/DDBJ databases">
        <title>Floridaenema gen nov. (Aerosakkonemataceae, Aerosakkonematales ord. nov., Cyanobacteria) from benthic tropical and subtropical fresh waters, with the description of four new species.</title>
        <authorList>
            <person name="Moretto J.A."/>
            <person name="Berthold D.E."/>
            <person name="Lefler F.W."/>
            <person name="Huang I.-S."/>
            <person name="Laughinghouse H. IV."/>
        </authorList>
    </citation>
    <scope>NUCLEOTIDE SEQUENCE [LARGE SCALE GENOMIC DNA]</scope>
    <source>
        <strain evidence="1 2">BLCC-F167</strain>
    </source>
</reference>
<dbReference type="RefSeq" id="WP_413280198.1">
    <property type="nucleotide sequence ID" value="NZ_JBHFNT010000227.1"/>
</dbReference>
<accession>A0ABV4WRZ8</accession>
<sequence length="193" mass="20912">MPQYTLAEDPTIVLTVPGKNDTKKNREAAIEQLLELMDSGELSIDLKDGLGPDQLILVKDAKAEGNANLKEGTGEDSGVVQAVQVLTQFASLRQRVEELRPAAQEARSQIDLLFAGEVTVDQIQQIKEGLKALKNFAQVNIQFRESIAEAEAARKTLDEALTTAALENAALEKAAIEKATEKATTTEKLDLPT</sequence>
<gene>
    <name evidence="1" type="ORF">ACE1CA_25440</name>
</gene>
<keyword evidence="2" id="KW-1185">Reference proteome</keyword>
<dbReference type="Proteomes" id="UP001576780">
    <property type="component" value="Unassembled WGS sequence"/>
</dbReference>
<dbReference type="EMBL" id="JBHFNT010000227">
    <property type="protein sequence ID" value="MFB2837860.1"/>
    <property type="molecule type" value="Genomic_DNA"/>
</dbReference>